<sequence length="97" mass="10465">MNRNDDEKLIDIVMGKAVLAMLHGGGPVSTAALVAELKSMAVTEKNALRQRACEKAITEVRNSANATRQQTTFKVRGSDNVGHIFSSSGPTDDKKKH</sequence>
<dbReference type="RefSeq" id="WP_084983671.1">
    <property type="nucleotide sequence ID" value="NZ_CBCSCF010000001.1"/>
</dbReference>
<dbReference type="EMBL" id="MRWD01000042">
    <property type="protein sequence ID" value="ORJ20099.1"/>
    <property type="molecule type" value="Genomic_DNA"/>
</dbReference>
<evidence type="ECO:0000313" key="5">
    <source>
        <dbReference type="Proteomes" id="UP000705283"/>
    </source>
</evidence>
<organism evidence="2 5">
    <name type="scientific">Rouxiella silvae</name>
    <dbReference type="NCBI Taxonomy" id="1646373"/>
    <lineage>
        <taxon>Bacteria</taxon>
        <taxon>Pseudomonadati</taxon>
        <taxon>Pseudomonadota</taxon>
        <taxon>Gammaproteobacteria</taxon>
        <taxon>Enterobacterales</taxon>
        <taxon>Yersiniaceae</taxon>
        <taxon>Rouxiella</taxon>
    </lineage>
</organism>
<evidence type="ECO:0000313" key="2">
    <source>
        <dbReference type="EMBL" id="MBF6638008.1"/>
    </source>
</evidence>
<gene>
    <name evidence="3" type="ORF">BS639_16600</name>
    <name evidence="2" type="ORF">ITX54_15195</name>
</gene>
<comment type="caution">
    <text evidence="2">The sequence shown here is derived from an EMBL/GenBank/DDBJ whole genome shotgun (WGS) entry which is preliminary data.</text>
</comment>
<dbReference type="EMBL" id="JADMKS010000006">
    <property type="protein sequence ID" value="MBF6638008.1"/>
    <property type="molecule type" value="Genomic_DNA"/>
</dbReference>
<evidence type="ECO:0000256" key="1">
    <source>
        <dbReference type="SAM" id="MobiDB-lite"/>
    </source>
</evidence>
<reference evidence="3" key="1">
    <citation type="submission" date="2016-12" db="EMBL/GenBank/DDBJ databases">
        <authorList>
            <person name="Le Fleche-Mateos A."/>
        </authorList>
    </citation>
    <scope>NUCLEOTIDE SEQUENCE</scope>
    <source>
        <strain evidence="3">213</strain>
    </source>
</reference>
<evidence type="ECO:0000313" key="4">
    <source>
        <dbReference type="Proteomes" id="UP000192722"/>
    </source>
</evidence>
<reference evidence="2" key="3">
    <citation type="submission" date="2020-11" db="EMBL/GenBank/DDBJ databases">
        <authorList>
            <person name="Lee S.D."/>
        </authorList>
    </citation>
    <scope>NUCLEOTIDE SEQUENCE</scope>
    <source>
        <strain evidence="2">SAP-2</strain>
    </source>
</reference>
<dbReference type="Proteomes" id="UP000192722">
    <property type="component" value="Unassembled WGS sequence"/>
</dbReference>
<feature type="region of interest" description="Disordered" evidence="1">
    <location>
        <begin position="77"/>
        <end position="97"/>
    </location>
</feature>
<dbReference type="AlphaFoldDB" id="A0AA41BXW8"/>
<reference evidence="2" key="4">
    <citation type="submission" date="2022-09" db="EMBL/GenBank/DDBJ databases">
        <title>Rouxiella aceris sp. nov., isolated from tree sap and emended description of the genus Rhouxiella.</title>
        <authorList>
            <person name="Kim I.S."/>
        </authorList>
    </citation>
    <scope>NUCLEOTIDE SEQUENCE</scope>
    <source>
        <strain evidence="2">SAP-2</strain>
    </source>
</reference>
<name>A0AA41BXW8_9GAMM</name>
<accession>A0AA41BXW8</accession>
<proteinExistence type="predicted"/>
<dbReference type="Proteomes" id="UP000705283">
    <property type="component" value="Unassembled WGS sequence"/>
</dbReference>
<reference evidence="3 4" key="2">
    <citation type="journal article" date="2017" name="Int. J. Syst. Evol. Microbiol.">
        <title>Rouxiella badensis sp. nov. and Rouxiella silvae sp. nov. isolated from peat bog soil in Germany and emendation of the genus description.</title>
        <authorList>
            <person name="Le Fleche-Mateos A."/>
            <person name="Kugler J.H."/>
            <person name="Hansen S.H."/>
            <person name="Syldatk C."/>
            <person name="Hausmann R."/>
            <person name="Lomprez F."/>
            <person name="Vandenbogaert M."/>
            <person name="Manuguerra J.C."/>
            <person name="Grimont P.A."/>
        </authorList>
    </citation>
    <scope>NUCLEOTIDE SEQUENCE [LARGE SCALE GENOMIC DNA]</scope>
    <source>
        <strain evidence="3 4">213</strain>
    </source>
</reference>
<protein>
    <submittedName>
        <fullName evidence="2">Uncharacterized protein</fullName>
    </submittedName>
</protein>
<keyword evidence="4" id="KW-1185">Reference proteome</keyword>
<evidence type="ECO:0000313" key="3">
    <source>
        <dbReference type="EMBL" id="ORJ20099.1"/>
    </source>
</evidence>